<dbReference type="EMBL" id="ACIO01000158">
    <property type="protein sequence ID" value="EFC99691.1"/>
    <property type="molecule type" value="Genomic_DNA"/>
</dbReference>
<dbReference type="Proteomes" id="UP000004968">
    <property type="component" value="Unassembled WGS sequence"/>
</dbReference>
<accession>D3AES8</accession>
<proteinExistence type="predicted"/>
<gene>
    <name evidence="1" type="ORF">CLOSTHATH_02112</name>
</gene>
<name>D3AES8_9FIRM</name>
<evidence type="ECO:0000313" key="1">
    <source>
        <dbReference type="EMBL" id="EFC99691.1"/>
    </source>
</evidence>
<protein>
    <submittedName>
        <fullName evidence="1">Uncharacterized protein</fullName>
    </submittedName>
</protein>
<dbReference type="AlphaFoldDB" id="D3AES8"/>
<sequence>MVCLKVHFWLVKGYFGVILLQKAVMIQFRKRQEFEEVVHWNF</sequence>
<evidence type="ECO:0000313" key="2">
    <source>
        <dbReference type="Proteomes" id="UP000004968"/>
    </source>
</evidence>
<dbReference type="HOGENOM" id="CLU_3252627_0_0_9"/>
<reference evidence="1 2" key="1">
    <citation type="submission" date="2010-01" db="EMBL/GenBank/DDBJ databases">
        <authorList>
            <person name="Weinstock G."/>
            <person name="Sodergren E."/>
            <person name="Clifton S."/>
            <person name="Fulton L."/>
            <person name="Fulton B."/>
            <person name="Courtney L."/>
            <person name="Fronick C."/>
            <person name="Harrison M."/>
            <person name="Strong C."/>
            <person name="Farmer C."/>
            <person name="Delahaunty K."/>
            <person name="Markovic C."/>
            <person name="Hall O."/>
            <person name="Minx P."/>
            <person name="Tomlinson C."/>
            <person name="Mitreva M."/>
            <person name="Nelson J."/>
            <person name="Hou S."/>
            <person name="Wollam A."/>
            <person name="Pepin K.H."/>
            <person name="Johnson M."/>
            <person name="Bhonagiri V."/>
            <person name="Nash W.E."/>
            <person name="Warren W."/>
            <person name="Chinwalla A."/>
            <person name="Mardis E.R."/>
            <person name="Wilson R.K."/>
        </authorList>
    </citation>
    <scope>NUCLEOTIDE SEQUENCE [LARGE SCALE GENOMIC DNA]</scope>
    <source>
        <strain evidence="1 2">DSM 13479</strain>
    </source>
</reference>
<organism evidence="1 2">
    <name type="scientific">Hungatella hathewayi DSM 13479</name>
    <dbReference type="NCBI Taxonomy" id="566550"/>
    <lineage>
        <taxon>Bacteria</taxon>
        <taxon>Bacillati</taxon>
        <taxon>Bacillota</taxon>
        <taxon>Clostridia</taxon>
        <taxon>Lachnospirales</taxon>
        <taxon>Lachnospiraceae</taxon>
        <taxon>Hungatella</taxon>
    </lineage>
</organism>
<comment type="caution">
    <text evidence="1">The sequence shown here is derived from an EMBL/GenBank/DDBJ whole genome shotgun (WGS) entry which is preliminary data.</text>
</comment>